<evidence type="ECO:0008006" key="3">
    <source>
        <dbReference type="Google" id="ProtNLM"/>
    </source>
</evidence>
<name>A0A7J0H9J2_9ERIC</name>
<dbReference type="InterPro" id="IPR012337">
    <property type="entry name" value="RNaseH-like_sf"/>
</dbReference>
<dbReference type="EMBL" id="BJWL01000028">
    <property type="protein sequence ID" value="GFZ19790.1"/>
    <property type="molecule type" value="Genomic_DNA"/>
</dbReference>
<accession>A0A7J0H9J2</accession>
<sequence>MVIKAQALADFIVEFTHDIAPELEMTLPEVETLEEQNSVEYLARWKLFVDGSSNQHGFGVGLFLQTLSGEQIEYAIRIGFKATNNKVEYEDLIAGLRVATELGVESLDAFNFKILQILREENRKADTLANLASAFVFISNMSIPLEFLPTQVLRFPKPSVKQKHVRCGWMISLRTSGMDHFHQTSSKLSGSNIDLPDFAFSIEFCTRDLSQGHS</sequence>
<comment type="caution">
    <text evidence="1">The sequence shown here is derived from an EMBL/GenBank/DDBJ whole genome shotgun (WGS) entry which is preliminary data.</text>
</comment>
<protein>
    <recommendedName>
        <fullName evidence="3">RNase H type-1 domain-containing protein</fullName>
    </recommendedName>
</protein>
<dbReference type="GO" id="GO:0003676">
    <property type="term" value="F:nucleic acid binding"/>
    <property type="evidence" value="ECO:0007669"/>
    <property type="project" value="InterPro"/>
</dbReference>
<gene>
    <name evidence="1" type="ORF">Acr_28g0004950</name>
</gene>
<reference evidence="1 2" key="1">
    <citation type="submission" date="2019-07" db="EMBL/GenBank/DDBJ databases">
        <title>De Novo Assembly of kiwifruit Actinidia rufa.</title>
        <authorList>
            <person name="Sugita-Konishi S."/>
            <person name="Sato K."/>
            <person name="Mori E."/>
            <person name="Abe Y."/>
            <person name="Kisaki G."/>
            <person name="Hamano K."/>
            <person name="Suezawa K."/>
            <person name="Otani M."/>
            <person name="Fukuda T."/>
            <person name="Manabe T."/>
            <person name="Gomi K."/>
            <person name="Tabuchi M."/>
            <person name="Akimitsu K."/>
            <person name="Kataoka I."/>
        </authorList>
    </citation>
    <scope>NUCLEOTIDE SEQUENCE [LARGE SCALE GENOMIC DNA]</scope>
    <source>
        <strain evidence="2">cv. Fuchu</strain>
    </source>
</reference>
<dbReference type="SUPFAM" id="SSF53098">
    <property type="entry name" value="Ribonuclease H-like"/>
    <property type="match status" value="1"/>
</dbReference>
<dbReference type="AlphaFoldDB" id="A0A7J0H9J2"/>
<dbReference type="Proteomes" id="UP000585474">
    <property type="component" value="Unassembled WGS sequence"/>
</dbReference>
<organism evidence="1 2">
    <name type="scientific">Actinidia rufa</name>
    <dbReference type="NCBI Taxonomy" id="165716"/>
    <lineage>
        <taxon>Eukaryota</taxon>
        <taxon>Viridiplantae</taxon>
        <taxon>Streptophyta</taxon>
        <taxon>Embryophyta</taxon>
        <taxon>Tracheophyta</taxon>
        <taxon>Spermatophyta</taxon>
        <taxon>Magnoliopsida</taxon>
        <taxon>eudicotyledons</taxon>
        <taxon>Gunneridae</taxon>
        <taxon>Pentapetalae</taxon>
        <taxon>asterids</taxon>
        <taxon>Ericales</taxon>
        <taxon>Actinidiaceae</taxon>
        <taxon>Actinidia</taxon>
    </lineage>
</organism>
<dbReference type="InterPro" id="IPR036397">
    <property type="entry name" value="RNaseH_sf"/>
</dbReference>
<evidence type="ECO:0000313" key="1">
    <source>
        <dbReference type="EMBL" id="GFZ19790.1"/>
    </source>
</evidence>
<dbReference type="PANTHER" id="PTHR48475">
    <property type="entry name" value="RIBONUCLEASE H"/>
    <property type="match status" value="1"/>
</dbReference>
<proteinExistence type="predicted"/>
<keyword evidence="2" id="KW-1185">Reference proteome</keyword>
<dbReference type="Gene3D" id="3.30.420.10">
    <property type="entry name" value="Ribonuclease H-like superfamily/Ribonuclease H"/>
    <property type="match status" value="1"/>
</dbReference>
<dbReference type="PANTHER" id="PTHR48475:SF2">
    <property type="entry name" value="RIBONUCLEASE H"/>
    <property type="match status" value="1"/>
</dbReference>
<dbReference type="OrthoDB" id="1933881at2759"/>
<evidence type="ECO:0000313" key="2">
    <source>
        <dbReference type="Proteomes" id="UP000585474"/>
    </source>
</evidence>